<evidence type="ECO:0000259" key="11">
    <source>
        <dbReference type="PROSITE" id="PS52015"/>
    </source>
</evidence>
<evidence type="ECO:0000313" key="12">
    <source>
        <dbReference type="EMBL" id="QSE96311.1"/>
    </source>
</evidence>
<dbReference type="KEGG" id="fuv:JR347_11900"/>
<dbReference type="PROSITE" id="PS52015">
    <property type="entry name" value="TONB_CTD"/>
    <property type="match status" value="1"/>
</dbReference>
<dbReference type="InterPro" id="IPR051045">
    <property type="entry name" value="TonB-dependent_transducer"/>
</dbReference>
<protein>
    <submittedName>
        <fullName evidence="12">Energy transducer TonB</fullName>
    </submittedName>
</protein>
<comment type="subcellular location">
    <subcellularLocation>
        <location evidence="1">Cell inner membrane</location>
        <topology evidence="1">Single-pass membrane protein</topology>
        <orientation evidence="1">Periplasmic side</orientation>
    </subcellularLocation>
</comment>
<dbReference type="GO" id="GO:0015031">
    <property type="term" value="P:protein transport"/>
    <property type="evidence" value="ECO:0007669"/>
    <property type="project" value="UniProtKB-KW"/>
</dbReference>
<dbReference type="GO" id="GO:0031992">
    <property type="term" value="F:energy transducer activity"/>
    <property type="evidence" value="ECO:0007669"/>
    <property type="project" value="InterPro"/>
</dbReference>
<evidence type="ECO:0000256" key="7">
    <source>
        <dbReference type="ARBA" id="ARBA00022927"/>
    </source>
</evidence>
<keyword evidence="4" id="KW-1003">Cell membrane</keyword>
<evidence type="ECO:0000256" key="9">
    <source>
        <dbReference type="ARBA" id="ARBA00023136"/>
    </source>
</evidence>
<evidence type="ECO:0000256" key="8">
    <source>
        <dbReference type="ARBA" id="ARBA00022989"/>
    </source>
</evidence>
<evidence type="ECO:0000256" key="6">
    <source>
        <dbReference type="ARBA" id="ARBA00022692"/>
    </source>
</evidence>
<dbReference type="InterPro" id="IPR037682">
    <property type="entry name" value="TonB_C"/>
</dbReference>
<evidence type="ECO:0000256" key="10">
    <source>
        <dbReference type="SAM" id="Phobius"/>
    </source>
</evidence>
<keyword evidence="9 10" id="KW-0472">Membrane</keyword>
<keyword evidence="7" id="KW-0653">Protein transport</keyword>
<dbReference type="GO" id="GO:0030288">
    <property type="term" value="C:outer membrane-bounded periplasmic space"/>
    <property type="evidence" value="ECO:0007669"/>
    <property type="project" value="InterPro"/>
</dbReference>
<accession>A0A975A002</accession>
<dbReference type="NCBIfam" id="TIGR01352">
    <property type="entry name" value="tonB_Cterm"/>
    <property type="match status" value="1"/>
</dbReference>
<dbReference type="Proteomes" id="UP000662783">
    <property type="component" value="Chromosome"/>
</dbReference>
<evidence type="ECO:0000256" key="4">
    <source>
        <dbReference type="ARBA" id="ARBA00022475"/>
    </source>
</evidence>
<dbReference type="InterPro" id="IPR003538">
    <property type="entry name" value="TonB"/>
</dbReference>
<dbReference type="InterPro" id="IPR006260">
    <property type="entry name" value="TonB/TolA_C"/>
</dbReference>
<organism evidence="12 13">
    <name type="scientific">Fulvivirga lutea</name>
    <dbReference type="NCBI Taxonomy" id="2810512"/>
    <lineage>
        <taxon>Bacteria</taxon>
        <taxon>Pseudomonadati</taxon>
        <taxon>Bacteroidota</taxon>
        <taxon>Cytophagia</taxon>
        <taxon>Cytophagales</taxon>
        <taxon>Fulvivirgaceae</taxon>
        <taxon>Fulvivirga</taxon>
    </lineage>
</organism>
<dbReference type="Pfam" id="PF03544">
    <property type="entry name" value="TonB_C"/>
    <property type="match status" value="1"/>
</dbReference>
<dbReference type="GO" id="GO:0098797">
    <property type="term" value="C:plasma membrane protein complex"/>
    <property type="evidence" value="ECO:0007669"/>
    <property type="project" value="TreeGrafter"/>
</dbReference>
<evidence type="ECO:0000256" key="2">
    <source>
        <dbReference type="ARBA" id="ARBA00006555"/>
    </source>
</evidence>
<keyword evidence="3" id="KW-0813">Transport</keyword>
<comment type="similarity">
    <text evidence="2">Belongs to the TonB family.</text>
</comment>
<evidence type="ECO:0000256" key="1">
    <source>
        <dbReference type="ARBA" id="ARBA00004383"/>
    </source>
</evidence>
<keyword evidence="13" id="KW-1185">Reference proteome</keyword>
<proteinExistence type="inferred from homology"/>
<reference evidence="12" key="1">
    <citation type="submission" date="2021-02" db="EMBL/GenBank/DDBJ databases">
        <title>Fulvivirga sp. S481 isolated from sea water.</title>
        <authorList>
            <person name="Bae S.S."/>
            <person name="Baek K."/>
        </authorList>
    </citation>
    <scope>NUCLEOTIDE SEQUENCE</scope>
    <source>
        <strain evidence="12">S481</strain>
    </source>
</reference>
<dbReference type="GO" id="GO:0015891">
    <property type="term" value="P:siderophore transport"/>
    <property type="evidence" value="ECO:0007669"/>
    <property type="project" value="InterPro"/>
</dbReference>
<dbReference type="PANTHER" id="PTHR33446:SF2">
    <property type="entry name" value="PROTEIN TONB"/>
    <property type="match status" value="1"/>
</dbReference>
<dbReference type="PANTHER" id="PTHR33446">
    <property type="entry name" value="PROTEIN TONB-RELATED"/>
    <property type="match status" value="1"/>
</dbReference>
<dbReference type="RefSeq" id="WP_205720827.1">
    <property type="nucleotide sequence ID" value="NZ_CP070608.1"/>
</dbReference>
<keyword evidence="8 10" id="KW-1133">Transmembrane helix</keyword>
<name>A0A975A002_9BACT</name>
<dbReference type="AlphaFoldDB" id="A0A975A002"/>
<dbReference type="Gene3D" id="3.30.1150.10">
    <property type="match status" value="1"/>
</dbReference>
<dbReference type="GO" id="GO:0055085">
    <property type="term" value="P:transmembrane transport"/>
    <property type="evidence" value="ECO:0007669"/>
    <property type="project" value="InterPro"/>
</dbReference>
<gene>
    <name evidence="12" type="ORF">JR347_11900</name>
</gene>
<dbReference type="PRINTS" id="PR01374">
    <property type="entry name" value="TONBPROTEIN"/>
</dbReference>
<keyword evidence="6 10" id="KW-0812">Transmembrane</keyword>
<feature type="transmembrane region" description="Helical" evidence="10">
    <location>
        <begin position="56"/>
        <end position="78"/>
    </location>
</feature>
<dbReference type="EMBL" id="CP070608">
    <property type="protein sequence ID" value="QSE96311.1"/>
    <property type="molecule type" value="Genomic_DNA"/>
</dbReference>
<evidence type="ECO:0000313" key="13">
    <source>
        <dbReference type="Proteomes" id="UP000662783"/>
    </source>
</evidence>
<keyword evidence="5" id="KW-0997">Cell inner membrane</keyword>
<evidence type="ECO:0000256" key="3">
    <source>
        <dbReference type="ARBA" id="ARBA00022448"/>
    </source>
</evidence>
<feature type="domain" description="TonB C-terminal" evidence="11">
    <location>
        <begin position="176"/>
        <end position="268"/>
    </location>
</feature>
<evidence type="ECO:0000256" key="5">
    <source>
        <dbReference type="ARBA" id="ARBA00022519"/>
    </source>
</evidence>
<sequence>MGLHRDYFDRQADFRILHKKEPKQKLVRLYDQAKIFNDLFEIKQAKKKQYESLRGLLFNIGLFLSLTIVTLIINWKFYDTGKLVDLTANAIYEDELFEVPPTEQTPPEPIKVLKQPNIIEVPDEETIKEEIKIDLDISIDEDTEFEAIDIIASEEPMEEVADEVFTIVENQPVPNGGLASFYSYINNNIKYPAAARRSNVQGKVFVQFVVNKDGRLTDLEVIKGIGMGCDEEALRVIANADPWIPGKQRGKPVRVKMVIPIQFVLNQQ</sequence>
<dbReference type="SUPFAM" id="SSF74653">
    <property type="entry name" value="TolA/TonB C-terminal domain"/>
    <property type="match status" value="1"/>
</dbReference>